<proteinExistence type="predicted"/>
<organism evidence="2 3">
    <name type="scientific">Paraburkholderia panacisoli</name>
    <dbReference type="NCBI Taxonomy" id="2603818"/>
    <lineage>
        <taxon>Bacteria</taxon>
        <taxon>Pseudomonadati</taxon>
        <taxon>Pseudomonadota</taxon>
        <taxon>Betaproteobacteria</taxon>
        <taxon>Burkholderiales</taxon>
        <taxon>Burkholderiaceae</taxon>
        <taxon>Paraburkholderia</taxon>
    </lineage>
</organism>
<reference evidence="2 3" key="1">
    <citation type="submission" date="2019-08" db="EMBL/GenBank/DDBJ databases">
        <title>Paraburkholderia sp. DCY113.</title>
        <authorList>
            <person name="Kang J."/>
        </authorList>
    </citation>
    <scope>NUCLEOTIDE SEQUENCE [LARGE SCALE GENOMIC DNA]</scope>
    <source>
        <strain evidence="2 3">DCY113</strain>
    </source>
</reference>
<keyword evidence="3" id="KW-1185">Reference proteome</keyword>
<evidence type="ECO:0000256" key="1">
    <source>
        <dbReference type="SAM" id="MobiDB-lite"/>
    </source>
</evidence>
<dbReference type="InterPro" id="IPR023393">
    <property type="entry name" value="START-like_dom_sf"/>
</dbReference>
<feature type="compositionally biased region" description="Basic residues" evidence="1">
    <location>
        <begin position="66"/>
        <end position="76"/>
    </location>
</feature>
<dbReference type="Pfam" id="PF06240">
    <property type="entry name" value="COXG"/>
    <property type="match status" value="1"/>
</dbReference>
<evidence type="ECO:0000313" key="3">
    <source>
        <dbReference type="Proteomes" id="UP000325273"/>
    </source>
</evidence>
<dbReference type="EMBL" id="VTUZ01000032">
    <property type="protein sequence ID" value="KAA1003809.1"/>
    <property type="molecule type" value="Genomic_DNA"/>
</dbReference>
<sequence length="127" mass="14714">MDWKGTQSIRAPCADVWKRRNDPATLKACMPGCESYKQPDDGSHEAVILDTLGPRRGVSRDGTGYQRRRGRVVSHRGKQPGLTGKCALQWNKPFLYFVVLYFCNFRKQFVRQPIGPKFRIRHEYRSL</sequence>
<dbReference type="Proteomes" id="UP000325273">
    <property type="component" value="Unassembled WGS sequence"/>
</dbReference>
<protein>
    <submittedName>
        <fullName evidence="2">Uncharacterized protein</fullName>
    </submittedName>
</protein>
<name>A0A5B0GPB9_9BURK</name>
<evidence type="ECO:0000313" key="2">
    <source>
        <dbReference type="EMBL" id="KAA1003809.1"/>
    </source>
</evidence>
<comment type="caution">
    <text evidence="2">The sequence shown here is derived from an EMBL/GenBank/DDBJ whole genome shotgun (WGS) entry which is preliminary data.</text>
</comment>
<gene>
    <name evidence="2" type="ORF">FVF58_34550</name>
</gene>
<dbReference type="RefSeq" id="WP_149674213.1">
    <property type="nucleotide sequence ID" value="NZ_VTUZ01000032.1"/>
</dbReference>
<dbReference type="AlphaFoldDB" id="A0A5B0GPB9"/>
<dbReference type="Gene3D" id="3.30.530.20">
    <property type="match status" value="1"/>
</dbReference>
<dbReference type="SUPFAM" id="SSF55961">
    <property type="entry name" value="Bet v1-like"/>
    <property type="match status" value="1"/>
</dbReference>
<feature type="region of interest" description="Disordered" evidence="1">
    <location>
        <begin position="55"/>
        <end position="76"/>
    </location>
</feature>
<accession>A0A5B0GPB9</accession>
<dbReference type="InterPro" id="IPR010419">
    <property type="entry name" value="CO_DH_gsu"/>
</dbReference>